<sequence length="378" mass="41716">MDPEQHLKGYVSTIPLTIEDKETGDIIKRSTLFVLSKHTNAVDDNSISIKLTTIIEEGTYCKEINDENYLESRRRGTYDNESWCRVLKYMFPDVGQLPASKAGLTLSARLPSLSQYYSRVDKRLLDLEDITSVSDILTIYVNTSDRIPITEGVLEIPYVDLNTESEDAANAELNLFHWMGLLSKQNEALLSELSKRQQESRALREEANAYKSQLDLSLQRHQDIVNDIQSKMYLVLNAKKARINELEDMIAHGSKSGFGVPQSRRVPDNSQGTEKSDSGDPRSATASSSAVGSPVASPGKPIVSSPNRQPDPSEPEGGIRPQLGTKRMYPDAAKIDSEDSPNDTDISESSAGPANEEDNTNSPASDSTFIEESSHSES</sequence>
<feature type="compositionally biased region" description="Polar residues" evidence="2">
    <location>
        <begin position="360"/>
        <end position="371"/>
    </location>
</feature>
<dbReference type="eggNOG" id="ENOG502RQ34">
    <property type="taxonomic scope" value="Eukaryota"/>
</dbReference>
<dbReference type="EMBL" id="FO082049">
    <property type="protein sequence ID" value="CCE83937.1"/>
    <property type="molecule type" value="Genomic_DNA"/>
</dbReference>
<feature type="region of interest" description="Disordered" evidence="2">
    <location>
        <begin position="253"/>
        <end position="378"/>
    </location>
</feature>
<organism evidence="3 5">
    <name type="scientific">Pichia sorbitophila (strain ATCC MYA-4447 / BCRC 22081 / CBS 7064 / NBRC 10061 / NRRL Y-12695)</name>
    <name type="common">Hybrid yeast</name>
    <dbReference type="NCBI Taxonomy" id="559304"/>
    <lineage>
        <taxon>Eukaryota</taxon>
        <taxon>Fungi</taxon>
        <taxon>Dikarya</taxon>
        <taxon>Ascomycota</taxon>
        <taxon>Saccharomycotina</taxon>
        <taxon>Pichiomycetes</taxon>
        <taxon>Debaryomycetaceae</taxon>
        <taxon>Millerozyma</taxon>
    </lineage>
</organism>
<evidence type="ECO:0000256" key="2">
    <source>
        <dbReference type="SAM" id="MobiDB-lite"/>
    </source>
</evidence>
<dbReference type="HOGENOM" id="CLU_731803_0_0_1"/>
<keyword evidence="5" id="KW-1185">Reference proteome</keyword>
<evidence type="ECO:0000313" key="3">
    <source>
        <dbReference type="EMBL" id="CCE83937.1"/>
    </source>
</evidence>
<name>G8Y923_PICSO</name>
<dbReference type="AlphaFoldDB" id="G8Y923"/>
<feature type="compositionally biased region" description="Low complexity" evidence="2">
    <location>
        <begin position="283"/>
        <end position="299"/>
    </location>
</feature>
<dbReference type="Proteomes" id="UP000005222">
    <property type="component" value="Chromosome K"/>
</dbReference>
<proteinExistence type="predicted"/>
<dbReference type="EMBL" id="FO082048">
    <property type="protein sequence ID" value="CCE84968.1"/>
    <property type="molecule type" value="Genomic_DNA"/>
</dbReference>
<reference evidence="3" key="1">
    <citation type="submission" date="2011-10" db="EMBL/GenBank/DDBJ databases">
        <authorList>
            <person name="Genoscope - CEA"/>
        </authorList>
    </citation>
    <scope>NUCLEOTIDE SEQUENCE</scope>
</reference>
<reference evidence="5" key="2">
    <citation type="journal article" date="2012" name="G3 (Bethesda)">
        <title>Pichia sorbitophila, an interspecies yeast hybrid reveals early steps of genome resolution following polyploidization.</title>
        <authorList>
            <person name="Leh Louis V."/>
            <person name="Despons L."/>
            <person name="Friedrich A."/>
            <person name="Martin T."/>
            <person name="Durrens P."/>
            <person name="Casaregola S."/>
            <person name="Neuveglise C."/>
            <person name="Fairhead C."/>
            <person name="Marck C."/>
            <person name="Cruz J.A."/>
            <person name="Straub M.L."/>
            <person name="Kugler V."/>
            <person name="Sacerdot C."/>
            <person name="Uzunov Z."/>
            <person name="Thierry A."/>
            <person name="Weiss S."/>
            <person name="Bleykasten C."/>
            <person name="De Montigny J."/>
            <person name="Jacques N."/>
            <person name="Jung P."/>
            <person name="Lemaire M."/>
            <person name="Mallet S."/>
            <person name="Morel G."/>
            <person name="Richard G.F."/>
            <person name="Sarkar A."/>
            <person name="Savel G."/>
            <person name="Schacherer J."/>
            <person name="Seret M.L."/>
            <person name="Talla E."/>
            <person name="Samson G."/>
            <person name="Jubin C."/>
            <person name="Poulain J."/>
            <person name="Vacherie B."/>
            <person name="Barbe V."/>
            <person name="Pelletier E."/>
            <person name="Sherman D.J."/>
            <person name="Westhof E."/>
            <person name="Weissenbach J."/>
            <person name="Baret P.V."/>
            <person name="Wincker P."/>
            <person name="Gaillardin C."/>
            <person name="Dujon B."/>
            <person name="Souciet J.L."/>
        </authorList>
    </citation>
    <scope>NUCLEOTIDE SEQUENCE [LARGE SCALE GENOMIC DNA]</scope>
    <source>
        <strain evidence="5">ATCC MYA-4447 / BCRC 22081 / CBS 7064 / NBRC 10061 / NRRL Y-12695</strain>
    </source>
</reference>
<evidence type="ECO:0000313" key="4">
    <source>
        <dbReference type="EMBL" id="CCE84968.1"/>
    </source>
</evidence>
<protein>
    <submittedName>
        <fullName evidence="3">Piso0_004534 protein</fullName>
    </submittedName>
</protein>
<dbReference type="OrthoDB" id="4094308at2759"/>
<keyword evidence="1" id="KW-0175">Coiled coil</keyword>
<accession>G8Y923</accession>
<dbReference type="InterPro" id="IPR014751">
    <property type="entry name" value="XRCC4-like_C"/>
</dbReference>
<dbReference type="InParanoid" id="G8Y923"/>
<feature type="coiled-coil region" evidence="1">
    <location>
        <begin position="186"/>
        <end position="213"/>
    </location>
</feature>
<evidence type="ECO:0000256" key="1">
    <source>
        <dbReference type="SAM" id="Coils"/>
    </source>
</evidence>
<dbReference type="SUPFAM" id="SSF58022">
    <property type="entry name" value="XRCC4, C-terminal oligomerization domain"/>
    <property type="match status" value="1"/>
</dbReference>
<evidence type="ECO:0000313" key="5">
    <source>
        <dbReference type="Proteomes" id="UP000005222"/>
    </source>
</evidence>
<gene>
    <name evidence="3" type="primary">Piso0_004534</name>
    <name evidence="3" type="ORF">GNLVRS01_PISO0K18996g</name>
    <name evidence="4" type="ORF">GNLVRS01_PISO0L18997g</name>
</gene>
<dbReference type="Proteomes" id="UP000005222">
    <property type="component" value="Chromosome L"/>
</dbReference>
<dbReference type="Gene3D" id="1.20.5.370">
    <property type="match status" value="1"/>
</dbReference>